<gene>
    <name evidence="1" type="ORF">PHLCEN_2v1611</name>
</gene>
<evidence type="ECO:0000313" key="2">
    <source>
        <dbReference type="Proteomes" id="UP000186601"/>
    </source>
</evidence>
<reference evidence="1 2" key="1">
    <citation type="submission" date="2018-02" db="EMBL/GenBank/DDBJ databases">
        <title>Genome sequence of the basidiomycete white-rot fungus Phlebia centrifuga.</title>
        <authorList>
            <person name="Granchi Z."/>
            <person name="Peng M."/>
            <person name="de Vries R.P."/>
            <person name="Hilden K."/>
            <person name="Makela M.R."/>
            <person name="Grigoriev I."/>
            <person name="Riley R."/>
        </authorList>
    </citation>
    <scope>NUCLEOTIDE SEQUENCE [LARGE SCALE GENOMIC DNA]</scope>
    <source>
        <strain evidence="1 2">FBCC195</strain>
    </source>
</reference>
<organism evidence="1 2">
    <name type="scientific">Hermanssonia centrifuga</name>
    <dbReference type="NCBI Taxonomy" id="98765"/>
    <lineage>
        <taxon>Eukaryota</taxon>
        <taxon>Fungi</taxon>
        <taxon>Dikarya</taxon>
        <taxon>Basidiomycota</taxon>
        <taxon>Agaricomycotina</taxon>
        <taxon>Agaricomycetes</taxon>
        <taxon>Polyporales</taxon>
        <taxon>Meruliaceae</taxon>
        <taxon>Hermanssonia</taxon>
    </lineage>
</organism>
<keyword evidence="2" id="KW-1185">Reference proteome</keyword>
<dbReference type="EMBL" id="MLYV02000126">
    <property type="protein sequence ID" value="PSS35456.1"/>
    <property type="molecule type" value="Genomic_DNA"/>
</dbReference>
<proteinExistence type="predicted"/>
<dbReference type="AlphaFoldDB" id="A0A2R6RZL9"/>
<name>A0A2R6RZL9_9APHY</name>
<accession>A0A2R6RZL9</accession>
<sequence length="120" mass="13564">MSFVLTLNHSASNSSANAFAIFTTTVDARETYETYEELRRVTCSTHVQKSEHQSYTSHSACSSTSTLFSSPFGILESSHNPREKYMECNEFGELHRSLHRPQEPRSFSVKAGLKKLFNGH</sequence>
<evidence type="ECO:0000313" key="1">
    <source>
        <dbReference type="EMBL" id="PSS35456.1"/>
    </source>
</evidence>
<dbReference type="Proteomes" id="UP000186601">
    <property type="component" value="Unassembled WGS sequence"/>
</dbReference>
<protein>
    <submittedName>
        <fullName evidence="1">Uncharacterized protein</fullName>
    </submittedName>
</protein>
<comment type="caution">
    <text evidence="1">The sequence shown here is derived from an EMBL/GenBank/DDBJ whole genome shotgun (WGS) entry which is preliminary data.</text>
</comment>